<dbReference type="EMBL" id="HBFN01036478">
    <property type="protein sequence ID" value="CAD8807475.1"/>
    <property type="molecule type" value="Transcribed_RNA"/>
</dbReference>
<gene>
    <name evidence="1" type="ORF">HTEP1355_LOCUS21155</name>
</gene>
<dbReference type="PANTHER" id="PTHR37211">
    <property type="entry name" value="EXPRESSED PROTEIN"/>
    <property type="match status" value="1"/>
</dbReference>
<protein>
    <submittedName>
        <fullName evidence="1">Uncharacterized protein</fullName>
    </submittedName>
</protein>
<dbReference type="PANTHER" id="PTHR37211:SF1">
    <property type="entry name" value="EXPRESSED PROTEIN"/>
    <property type="match status" value="1"/>
</dbReference>
<sequence length="136" mass="15660">MLVLDAFGGTSIFSNSYEEISNHDVVLDDGREARFTYVYEQMECEPDGMMTIGVSFKFTDGSILKHAFKYAWRVRPVSVVREAMLKAGFEKVCVFVDWNDDSGAYRHGTHPFDLEEWSKMCEEEEYKSCYIVAYAS</sequence>
<accession>A0A7S0Z398</accession>
<organism evidence="1">
    <name type="scientific">Hemiselmis tepida</name>
    <dbReference type="NCBI Taxonomy" id="464990"/>
    <lineage>
        <taxon>Eukaryota</taxon>
        <taxon>Cryptophyceae</taxon>
        <taxon>Cryptomonadales</taxon>
        <taxon>Hemiselmidaceae</taxon>
        <taxon>Hemiselmis</taxon>
    </lineage>
</organism>
<dbReference type="AlphaFoldDB" id="A0A7S0Z398"/>
<name>A0A7S0Z398_9CRYP</name>
<proteinExistence type="predicted"/>
<evidence type="ECO:0000313" key="1">
    <source>
        <dbReference type="EMBL" id="CAD8807475.1"/>
    </source>
</evidence>
<reference evidence="1" key="1">
    <citation type="submission" date="2021-01" db="EMBL/GenBank/DDBJ databases">
        <authorList>
            <person name="Corre E."/>
            <person name="Pelletier E."/>
            <person name="Niang G."/>
            <person name="Scheremetjew M."/>
            <person name="Finn R."/>
            <person name="Kale V."/>
            <person name="Holt S."/>
            <person name="Cochrane G."/>
            <person name="Meng A."/>
            <person name="Brown T."/>
            <person name="Cohen L."/>
        </authorList>
    </citation>
    <scope>NUCLEOTIDE SEQUENCE</scope>
    <source>
        <strain evidence="1">CCMP443</strain>
    </source>
</reference>